<proteinExistence type="predicted"/>
<feature type="transmembrane region" description="Helical" evidence="1">
    <location>
        <begin position="50"/>
        <end position="75"/>
    </location>
</feature>
<evidence type="ECO:0000313" key="3">
    <source>
        <dbReference type="Proteomes" id="UP000062963"/>
    </source>
</evidence>
<evidence type="ECO:0000256" key="1">
    <source>
        <dbReference type="SAM" id="Phobius"/>
    </source>
</evidence>
<feature type="transmembrane region" description="Helical" evidence="1">
    <location>
        <begin position="20"/>
        <end position="44"/>
    </location>
</feature>
<evidence type="ECO:0000313" key="2">
    <source>
        <dbReference type="EMBL" id="ALA98454.1"/>
    </source>
</evidence>
<feature type="transmembrane region" description="Helical" evidence="1">
    <location>
        <begin position="82"/>
        <end position="103"/>
    </location>
</feature>
<dbReference type="AlphaFoldDB" id="A0A0K2JIN0"/>
<dbReference type="NCBIfam" id="NF033688">
    <property type="entry name" value="MG406_fam"/>
    <property type="match status" value="1"/>
</dbReference>
<protein>
    <submittedName>
        <fullName evidence="2">Uncharacterized protein</fullName>
    </submittedName>
</protein>
<keyword evidence="3" id="KW-1185">Reference proteome</keyword>
<dbReference type="KEGG" id="skn:SKUN_001596"/>
<organism evidence="2 3">
    <name type="scientific">Spiroplasma kunkelii CR2-3x</name>
    <dbReference type="NCBI Taxonomy" id="273035"/>
    <lineage>
        <taxon>Bacteria</taxon>
        <taxon>Bacillati</taxon>
        <taxon>Mycoplasmatota</taxon>
        <taxon>Mollicutes</taxon>
        <taxon>Entomoplasmatales</taxon>
        <taxon>Spiroplasmataceae</taxon>
        <taxon>Spiroplasma</taxon>
    </lineage>
</organism>
<accession>A0A0K2JIN0</accession>
<reference evidence="2 3" key="1">
    <citation type="journal article" date="2015" name="Genome Announc.">
        <title>Complete Genome Sequence of Spiroplasma kunkelii Strain CR2-3x, Causal Agent of Corn Stunt Disease in Zea mays L.</title>
        <authorList>
            <person name="Davis R.E."/>
            <person name="Shao J."/>
            <person name="Dally E.L."/>
            <person name="Zhao Y."/>
            <person name="Gasparich G.E."/>
            <person name="Gaynor B.J."/>
            <person name="Athey J.C."/>
            <person name="Harrison N.A."/>
            <person name="Donofrio N."/>
        </authorList>
    </citation>
    <scope>NUCLEOTIDE SEQUENCE [LARGE SCALE GENOMIC DNA]</scope>
    <source>
        <strain evidence="2 3">CR2-3x</strain>
    </source>
</reference>
<feature type="transmembrane region" description="Helical" evidence="1">
    <location>
        <begin position="109"/>
        <end position="132"/>
    </location>
</feature>
<sequence length="147" mass="17176">MELNKKNKLNWKNHFKGVEYKLSIISLIMFLGILIVLTMIYLTLKRDWTLYTGLVLGYLFSLIGFLIICFSGWLLSISLNKYFFILLYLVRLVIYAIPIVIYAENTSFFSIYTIIVGISLCPFSSLFANVKFPIHQRRKEKKNGNNE</sequence>
<keyword evidence="1" id="KW-0472">Membrane</keyword>
<keyword evidence="1" id="KW-1133">Transmembrane helix</keyword>
<dbReference type="STRING" id="273035.SKUN_001596"/>
<dbReference type="Proteomes" id="UP000062963">
    <property type="component" value="Chromosome"/>
</dbReference>
<dbReference type="PATRIC" id="fig|273035.7.peg.1963"/>
<keyword evidence="1" id="KW-0812">Transmembrane</keyword>
<dbReference type="EMBL" id="CP010899">
    <property type="protein sequence ID" value="ALA98454.1"/>
    <property type="molecule type" value="Genomic_DNA"/>
</dbReference>
<gene>
    <name evidence="2" type="ORF">SKUN_001596</name>
</gene>
<name>A0A0K2JIN0_SPIKU</name>